<dbReference type="GO" id="GO:0016779">
    <property type="term" value="F:nucleotidyltransferase activity"/>
    <property type="evidence" value="ECO:0007669"/>
    <property type="project" value="InterPro"/>
</dbReference>
<comment type="caution">
    <text evidence="2">The sequence shown here is derived from an EMBL/GenBank/DDBJ whole genome shotgun (WGS) entry which is preliminary data.</text>
</comment>
<dbReference type="CDD" id="cd05400">
    <property type="entry name" value="NT_2-5OAS_ClassI-CCAase"/>
    <property type="match status" value="1"/>
</dbReference>
<evidence type="ECO:0000313" key="2">
    <source>
        <dbReference type="EMBL" id="MDJ1485982.1"/>
    </source>
</evidence>
<dbReference type="EMBL" id="JASJOS010000025">
    <property type="protein sequence ID" value="MDJ1485982.1"/>
    <property type="molecule type" value="Genomic_DNA"/>
</dbReference>
<name>A0AAE3QV06_9BACT</name>
<sequence length="426" mass="49568">MSTTLLLEMKKQRSNFLEKLADSLDLTEDQHKKAKERYQAVGEFLSQPGTLLAPYRPHVIPQGSIRIGTSTRPVIESEEFDIDLTCKLSYSFPATQSELRSLLKERLCQDANYKRMLEEEHRRCLRLHYSEDSRFHLDIVPAISDPHQWLLDLNVPVELAQHAIVITDTQHAFFNRKAFQEHWPKSNTEGYALWFLEIMKKEAEQIRMKLQKELLLEKIEQVPDYKVRTPLQRGIQLMKRHRDIMFDGDEKKPTSVILTTLAAKAYESVMRNPNSLLFVDIIGQMIDLMPTFIDNTQGHWTLKNPVNPLENFADKWNSQEDKQERAKKFFHWHQSFKKDYQQLLTEQTNEQVFELSKDRFGSRSVNLALQSLGIATSINNVNIITNTAGVNTNTANKIITERINEPVKDIENLKPIAGKSKPYYDR</sequence>
<gene>
    <name evidence="2" type="ORF">QNI16_36210</name>
</gene>
<dbReference type="Proteomes" id="UP001241110">
    <property type="component" value="Unassembled WGS sequence"/>
</dbReference>
<dbReference type="Pfam" id="PF18144">
    <property type="entry name" value="SMODS"/>
    <property type="match status" value="1"/>
</dbReference>
<reference evidence="2" key="1">
    <citation type="submission" date="2023-05" db="EMBL/GenBank/DDBJ databases">
        <authorList>
            <person name="Zhang X."/>
        </authorList>
    </citation>
    <scope>NUCLEOTIDE SEQUENCE</scope>
    <source>
        <strain evidence="2">YF14B1</strain>
    </source>
</reference>
<proteinExistence type="predicted"/>
<organism evidence="2 3">
    <name type="scientific">Xanthocytophaga flava</name>
    <dbReference type="NCBI Taxonomy" id="3048013"/>
    <lineage>
        <taxon>Bacteria</taxon>
        <taxon>Pseudomonadati</taxon>
        <taxon>Bacteroidota</taxon>
        <taxon>Cytophagia</taxon>
        <taxon>Cytophagales</taxon>
        <taxon>Rhodocytophagaceae</taxon>
        <taxon>Xanthocytophaga</taxon>
    </lineage>
</organism>
<dbReference type="AlphaFoldDB" id="A0AAE3QV06"/>
<dbReference type="InterPro" id="IPR006116">
    <property type="entry name" value="NT_2-5OAS_ClassI-CCAase"/>
</dbReference>
<dbReference type="GO" id="GO:0051607">
    <property type="term" value="P:defense response to virus"/>
    <property type="evidence" value="ECO:0007669"/>
    <property type="project" value="UniProtKB-KW"/>
</dbReference>
<accession>A0AAE3QV06</accession>
<protein>
    <submittedName>
        <fullName evidence="2">Nucleotidyltransferase</fullName>
    </submittedName>
</protein>
<dbReference type="RefSeq" id="WP_313989251.1">
    <property type="nucleotide sequence ID" value="NZ_JASJOS010000025.1"/>
</dbReference>
<evidence type="ECO:0000256" key="1">
    <source>
        <dbReference type="ARBA" id="ARBA00023118"/>
    </source>
</evidence>
<keyword evidence="1" id="KW-0051">Antiviral defense</keyword>
<evidence type="ECO:0000313" key="3">
    <source>
        <dbReference type="Proteomes" id="UP001241110"/>
    </source>
</evidence>